<feature type="signal peptide" evidence="1">
    <location>
        <begin position="1"/>
        <end position="21"/>
    </location>
</feature>
<keyword evidence="1" id="KW-0732">Signal</keyword>
<proteinExistence type="predicted"/>
<dbReference type="AlphaFoldDB" id="A0A1I3TSE5"/>
<feature type="chain" id="PRO_5011710508" description="Lipoprotein" evidence="1">
    <location>
        <begin position="22"/>
        <end position="207"/>
    </location>
</feature>
<dbReference type="STRING" id="52560.SAMN04488082_10639"/>
<sequence>MRYIIPALLFLCTACAGTAHWPAVEPKATLAVAHFVHAQHDWELMAGVLPDEVSVISEEVLDSLDDKLAAILDKSEARTVMHAATVRQCEEIVQAGKERPRFEPLDYWKNVGTCIKADFLLVPFVSQWQERDGGEWGVTRPASVTLDLYLINMATSEVRRYHFEEEQQGLAENLLKGGRFFKRKGRWITPLEIAAEALEEGTRVLGL</sequence>
<dbReference type="RefSeq" id="WP_092373832.1">
    <property type="nucleotide sequence ID" value="NZ_FORX01000006.1"/>
</dbReference>
<evidence type="ECO:0000256" key="1">
    <source>
        <dbReference type="SAM" id="SignalP"/>
    </source>
</evidence>
<accession>A0A1I3TSE5</accession>
<gene>
    <name evidence="2" type="ORF">SAMN04488082_10639</name>
</gene>
<evidence type="ECO:0000313" key="3">
    <source>
        <dbReference type="Proteomes" id="UP000198635"/>
    </source>
</evidence>
<dbReference type="OrthoDB" id="5449868at2"/>
<organism evidence="2 3">
    <name type="scientific">Desulfomicrobium apsheronum</name>
    <dbReference type="NCBI Taxonomy" id="52560"/>
    <lineage>
        <taxon>Bacteria</taxon>
        <taxon>Pseudomonadati</taxon>
        <taxon>Thermodesulfobacteriota</taxon>
        <taxon>Desulfovibrionia</taxon>
        <taxon>Desulfovibrionales</taxon>
        <taxon>Desulfomicrobiaceae</taxon>
        <taxon>Desulfomicrobium</taxon>
    </lineage>
</organism>
<dbReference type="EMBL" id="FORX01000006">
    <property type="protein sequence ID" value="SFJ72457.1"/>
    <property type="molecule type" value="Genomic_DNA"/>
</dbReference>
<evidence type="ECO:0008006" key="4">
    <source>
        <dbReference type="Google" id="ProtNLM"/>
    </source>
</evidence>
<reference evidence="3" key="1">
    <citation type="submission" date="2016-10" db="EMBL/GenBank/DDBJ databases">
        <authorList>
            <person name="Varghese N."/>
            <person name="Submissions S."/>
        </authorList>
    </citation>
    <scope>NUCLEOTIDE SEQUENCE [LARGE SCALE GENOMIC DNA]</scope>
    <source>
        <strain evidence="3">DSM 5918</strain>
    </source>
</reference>
<evidence type="ECO:0000313" key="2">
    <source>
        <dbReference type="EMBL" id="SFJ72457.1"/>
    </source>
</evidence>
<name>A0A1I3TSE5_9BACT</name>
<protein>
    <recommendedName>
        <fullName evidence="4">Lipoprotein</fullName>
    </recommendedName>
</protein>
<dbReference type="Proteomes" id="UP000198635">
    <property type="component" value="Unassembled WGS sequence"/>
</dbReference>
<keyword evidence="3" id="KW-1185">Reference proteome</keyword>